<evidence type="ECO:0000313" key="1">
    <source>
        <dbReference type="EMBL" id="MBA8793878.1"/>
    </source>
</evidence>
<sequence>MRHEFTDVLWYWRGLAPWYFVSVPALLVEQLHELSGRLSYGWGMIPAEVRVGRTTFATALWPKDGGYIVPIKADVRRREHLAEGEPVTVELTFAV</sequence>
<gene>
    <name evidence="1" type="ORF">FHX74_001483</name>
</gene>
<reference evidence="1 2" key="1">
    <citation type="submission" date="2020-07" db="EMBL/GenBank/DDBJ databases">
        <title>Sequencing the genomes of 1000 actinobacteria strains.</title>
        <authorList>
            <person name="Klenk H.-P."/>
        </authorList>
    </citation>
    <scope>NUCLEOTIDE SEQUENCE [LARGE SCALE GENOMIC DNA]</scope>
    <source>
        <strain evidence="1 2">DSM 100723</strain>
    </source>
</reference>
<dbReference type="EMBL" id="JACGWT010000002">
    <property type="protein sequence ID" value="MBA8793878.1"/>
    <property type="molecule type" value="Genomic_DNA"/>
</dbReference>
<dbReference type="Pfam" id="PF08922">
    <property type="entry name" value="DUF1905"/>
    <property type="match status" value="1"/>
</dbReference>
<dbReference type="InterPro" id="IPR015018">
    <property type="entry name" value="DUF1905"/>
</dbReference>
<organism evidence="1 2">
    <name type="scientific">Microlunatus kandeliicorticis</name>
    <dbReference type="NCBI Taxonomy" id="1759536"/>
    <lineage>
        <taxon>Bacteria</taxon>
        <taxon>Bacillati</taxon>
        <taxon>Actinomycetota</taxon>
        <taxon>Actinomycetes</taxon>
        <taxon>Propionibacteriales</taxon>
        <taxon>Propionibacteriaceae</taxon>
        <taxon>Microlunatus</taxon>
    </lineage>
</organism>
<dbReference type="SUPFAM" id="SSF141694">
    <property type="entry name" value="AF2212/PG0164-like"/>
    <property type="match status" value="1"/>
</dbReference>
<keyword evidence="2" id="KW-1185">Reference proteome</keyword>
<dbReference type="Gene3D" id="2.40.30.100">
    <property type="entry name" value="AF2212/PG0164-like"/>
    <property type="match status" value="1"/>
</dbReference>
<evidence type="ECO:0008006" key="3">
    <source>
        <dbReference type="Google" id="ProtNLM"/>
    </source>
</evidence>
<comment type="caution">
    <text evidence="1">The sequence shown here is derived from an EMBL/GenBank/DDBJ whole genome shotgun (WGS) entry which is preliminary data.</text>
</comment>
<dbReference type="RefSeq" id="WP_182559427.1">
    <property type="nucleotide sequence ID" value="NZ_JACGWT010000002.1"/>
</dbReference>
<accession>A0A7W3IRK5</accession>
<dbReference type="InterPro" id="IPR037079">
    <property type="entry name" value="AF2212/PG0164-like_sf"/>
</dbReference>
<dbReference type="Proteomes" id="UP000523079">
    <property type="component" value="Unassembled WGS sequence"/>
</dbReference>
<evidence type="ECO:0000313" key="2">
    <source>
        <dbReference type="Proteomes" id="UP000523079"/>
    </source>
</evidence>
<dbReference type="AlphaFoldDB" id="A0A7W3IRK5"/>
<protein>
    <recommendedName>
        <fullName evidence="3">DUF1905 domain-containing protein</fullName>
    </recommendedName>
</protein>
<name>A0A7W3IRK5_9ACTN</name>
<proteinExistence type="predicted"/>